<reference evidence="2" key="1">
    <citation type="submission" date="2019-08" db="EMBL/GenBank/DDBJ databases">
        <authorList>
            <person name="Kucharzyk K."/>
            <person name="Murdoch R.W."/>
            <person name="Higgins S."/>
            <person name="Loffler F."/>
        </authorList>
    </citation>
    <scope>NUCLEOTIDE SEQUENCE</scope>
</reference>
<evidence type="ECO:0008006" key="3">
    <source>
        <dbReference type="Google" id="ProtNLM"/>
    </source>
</evidence>
<dbReference type="PANTHER" id="PTHR32309">
    <property type="entry name" value="TYROSINE-PROTEIN KINASE"/>
    <property type="match status" value="1"/>
</dbReference>
<feature type="transmembrane region" description="Helical" evidence="1">
    <location>
        <begin position="12"/>
        <end position="32"/>
    </location>
</feature>
<organism evidence="2">
    <name type="scientific">bioreactor metagenome</name>
    <dbReference type="NCBI Taxonomy" id="1076179"/>
    <lineage>
        <taxon>unclassified sequences</taxon>
        <taxon>metagenomes</taxon>
        <taxon>ecological metagenomes</taxon>
    </lineage>
</organism>
<dbReference type="PANTHER" id="PTHR32309:SF13">
    <property type="entry name" value="FERRIC ENTEROBACTIN TRANSPORT PROTEIN FEPE"/>
    <property type="match status" value="1"/>
</dbReference>
<evidence type="ECO:0000313" key="2">
    <source>
        <dbReference type="EMBL" id="MPM08473.1"/>
    </source>
</evidence>
<sequence length="729" mass="84259">MKYLLYAFRFLYRIRWWLIIAPILIAIAAIYVTKNLPRTYEVKATVYTGIVSGYTIEGESGISDYIGVSNAMDNLINIIQAENTLKKVSYRLYARNMIHGDLNNDNQYITASSFREIYGRTKNNKDGTALLALIDSTSEEKTFQNILKYEKQDKDNFIYGLFYWNHPHYCYNALKNIRVSRKNNSDLLEISYTSNDPGIAYNTLDILMKEFVNEYKEIRYGETDKVIAYFKAELDRIGAELRIAEDSLTNYNIEKRVINYYDETKEIAAINKEFEIREQNATLELNSAKALKDQLEARMGNNLKQIKNNIDFINKLNKVSSLTGVISEMKSFNSEEEGTKASDLSSLQKQLDNTAKELSEISNQYVENKYSKEGISKSAIVSQWLDQVLLYEKAKSDLEVIQKNRRELNDKYEFFAPVGSTIKRKERNINFTEQNYLSVLKSYNDALMRKKNLEMTSATLKVLNPPAFPIQSQPTKRKMIVIIAFLGSIMLILGFFILLELVDRTLHDKLRTELFTNLPVIGAFPGKSLIKYRNYDKAVQAIATKYLSSAILPYLHNKKEKLPFVINFLSTERGDGKSFLINELIKYWGEAGLNVKLLKWDEDFNIYSSEYLIANSITDLFKTNNEDILLVEHPELKSNNISTKLLNEANLNIIIVRATRGWKDSDSILIDKISNQLIDKKLVIYLNKAERYVVEGYTGMLPPYNTYRKLIYRLLHLELTAKYENSEHS</sequence>
<keyword evidence="1" id="KW-0812">Transmembrane</keyword>
<protein>
    <recommendedName>
        <fullName evidence="3">Polysaccharide chain length determinant N-terminal domain-containing protein</fullName>
    </recommendedName>
</protein>
<dbReference type="InterPro" id="IPR050445">
    <property type="entry name" value="Bact_polysacc_biosynth/exp"/>
</dbReference>
<dbReference type="AlphaFoldDB" id="A0A644X2F1"/>
<gene>
    <name evidence="2" type="ORF">SDC9_54785</name>
</gene>
<dbReference type="GO" id="GO:0004713">
    <property type="term" value="F:protein tyrosine kinase activity"/>
    <property type="evidence" value="ECO:0007669"/>
    <property type="project" value="TreeGrafter"/>
</dbReference>
<name>A0A644X2F1_9ZZZZ</name>
<proteinExistence type="predicted"/>
<keyword evidence="1" id="KW-0472">Membrane</keyword>
<dbReference type="GO" id="GO:0005886">
    <property type="term" value="C:plasma membrane"/>
    <property type="evidence" value="ECO:0007669"/>
    <property type="project" value="TreeGrafter"/>
</dbReference>
<feature type="transmembrane region" description="Helical" evidence="1">
    <location>
        <begin position="479"/>
        <end position="502"/>
    </location>
</feature>
<evidence type="ECO:0000256" key="1">
    <source>
        <dbReference type="SAM" id="Phobius"/>
    </source>
</evidence>
<accession>A0A644X2F1</accession>
<dbReference type="EMBL" id="VSSQ01001453">
    <property type="protein sequence ID" value="MPM08473.1"/>
    <property type="molecule type" value="Genomic_DNA"/>
</dbReference>
<keyword evidence="1" id="KW-1133">Transmembrane helix</keyword>
<comment type="caution">
    <text evidence="2">The sequence shown here is derived from an EMBL/GenBank/DDBJ whole genome shotgun (WGS) entry which is preliminary data.</text>
</comment>